<dbReference type="GO" id="GO:0003700">
    <property type="term" value="F:DNA-binding transcription factor activity"/>
    <property type="evidence" value="ECO:0007669"/>
    <property type="project" value="TreeGrafter"/>
</dbReference>
<accession>A0A830FTR2</accession>
<dbReference type="InterPro" id="IPR005104">
    <property type="entry name" value="WHTH_HrcA_DNA-bd"/>
</dbReference>
<dbReference type="Gene3D" id="1.10.10.10">
    <property type="entry name" value="Winged helix-like DNA-binding domain superfamily/Winged helix DNA-binding domain"/>
    <property type="match status" value="1"/>
</dbReference>
<dbReference type="AlphaFoldDB" id="A0A830FTR2"/>
<keyword evidence="4" id="KW-1185">Reference proteome</keyword>
<dbReference type="EMBL" id="BMOO01000002">
    <property type="protein sequence ID" value="GGM59612.1"/>
    <property type="molecule type" value="Genomic_DNA"/>
</dbReference>
<reference evidence="2" key="1">
    <citation type="journal article" date="2014" name="Int. J. Syst. Evol. Microbiol.">
        <title>Complete genome sequence of Corynebacterium casei LMG S-19264T (=DSM 44701T), isolated from a smear-ripened cheese.</title>
        <authorList>
            <consortium name="US DOE Joint Genome Institute (JGI-PGF)"/>
            <person name="Walter F."/>
            <person name="Albersmeier A."/>
            <person name="Kalinowski J."/>
            <person name="Ruckert C."/>
        </authorList>
    </citation>
    <scope>NUCLEOTIDE SEQUENCE</scope>
    <source>
        <strain evidence="2">JCM 16108</strain>
    </source>
</reference>
<name>A0A830FTR2_9EURY</name>
<dbReference type="Pfam" id="PF03444">
    <property type="entry name" value="WHD_HrcA"/>
    <property type="match status" value="1"/>
</dbReference>
<reference evidence="2" key="2">
    <citation type="submission" date="2020-09" db="EMBL/GenBank/DDBJ databases">
        <authorList>
            <person name="Sun Q."/>
            <person name="Ohkuma M."/>
        </authorList>
    </citation>
    <scope>NUCLEOTIDE SEQUENCE</scope>
    <source>
        <strain evidence="2">JCM 16108</strain>
    </source>
</reference>
<dbReference type="InterPro" id="IPR036390">
    <property type="entry name" value="WH_DNA-bd_sf"/>
</dbReference>
<organism evidence="2 4">
    <name type="scientific">Halarchaeum rubridurum</name>
    <dbReference type="NCBI Taxonomy" id="489911"/>
    <lineage>
        <taxon>Archaea</taxon>
        <taxon>Methanobacteriati</taxon>
        <taxon>Methanobacteriota</taxon>
        <taxon>Stenosarchaea group</taxon>
        <taxon>Halobacteria</taxon>
        <taxon>Halobacteriales</taxon>
        <taxon>Halobacteriaceae</taxon>
    </lineage>
</organism>
<dbReference type="SUPFAM" id="SSF46785">
    <property type="entry name" value="Winged helix' DNA-binding domain"/>
    <property type="match status" value="1"/>
</dbReference>
<comment type="caution">
    <text evidence="2">The sequence shown here is derived from an EMBL/GenBank/DDBJ whole genome shotgun (WGS) entry which is preliminary data.</text>
</comment>
<dbReference type="InterPro" id="IPR036388">
    <property type="entry name" value="WH-like_DNA-bd_sf"/>
</dbReference>
<protein>
    <submittedName>
        <fullName evidence="3">Putative transcriptional regulator</fullName>
    </submittedName>
    <submittedName>
        <fullName evidence="2">TrmB family transcriptional regulator</fullName>
    </submittedName>
</protein>
<reference evidence="3" key="3">
    <citation type="submission" date="2021-03" db="EMBL/GenBank/DDBJ databases">
        <title>Genomic Encyclopedia of Type Strains, Phase IV (KMG-IV): sequencing the most valuable type-strain genomes for metagenomic binning, comparative biology and taxonomic classification.</title>
        <authorList>
            <person name="Goeker M."/>
        </authorList>
    </citation>
    <scope>NUCLEOTIDE SEQUENCE</scope>
    <source>
        <strain evidence="3">DSM 22443</strain>
    </source>
</reference>
<dbReference type="PANTHER" id="PTHR33221">
    <property type="entry name" value="WINGED HELIX-TURN-HELIX TRANSCRIPTIONAL REGULATOR, RRF2 FAMILY"/>
    <property type="match status" value="1"/>
</dbReference>
<dbReference type="InterPro" id="IPR000944">
    <property type="entry name" value="Tscrpt_reg_Rrf2"/>
</dbReference>
<dbReference type="GO" id="GO:0005829">
    <property type="term" value="C:cytosol"/>
    <property type="evidence" value="ECO:0007669"/>
    <property type="project" value="TreeGrafter"/>
</dbReference>
<sequence>MDLTDSQQAILTALIDGYQSTESPMTGEEIAEAVDRHPGTIRNQMQTLKALDLVEGIPGPRGGYKPTTNAYEALDQQDLDESDAEALTVASDYDRITATVERIDFLEVNHPDECTAELEFTEAVDVEVGDPIVIGPTPNTALVVAGQVTAVEDGGQTVQIDVTKLEAPLVADA</sequence>
<dbReference type="Proteomes" id="UP000765891">
    <property type="component" value="Unassembled WGS sequence"/>
</dbReference>
<feature type="domain" description="Winged helix-turn-helix transcription repressor HrcA DNA-binding" evidence="1">
    <location>
        <begin position="2"/>
        <end position="78"/>
    </location>
</feature>
<evidence type="ECO:0000313" key="3">
    <source>
        <dbReference type="EMBL" id="MBP1954765.1"/>
    </source>
</evidence>
<dbReference type="Proteomes" id="UP000614609">
    <property type="component" value="Unassembled WGS sequence"/>
</dbReference>
<evidence type="ECO:0000259" key="1">
    <source>
        <dbReference type="Pfam" id="PF03444"/>
    </source>
</evidence>
<dbReference type="EMBL" id="JAGGKO010000002">
    <property type="protein sequence ID" value="MBP1954765.1"/>
    <property type="molecule type" value="Genomic_DNA"/>
</dbReference>
<dbReference type="GO" id="GO:0003677">
    <property type="term" value="F:DNA binding"/>
    <property type="evidence" value="ECO:0007669"/>
    <property type="project" value="InterPro"/>
</dbReference>
<gene>
    <name evidence="2" type="ORF">GCM10009017_07150</name>
    <name evidence="3" type="ORF">J2752_001677</name>
</gene>
<evidence type="ECO:0000313" key="2">
    <source>
        <dbReference type="EMBL" id="GGM59612.1"/>
    </source>
</evidence>
<dbReference type="OrthoDB" id="64432at2157"/>
<evidence type="ECO:0000313" key="4">
    <source>
        <dbReference type="Proteomes" id="UP000614609"/>
    </source>
</evidence>
<dbReference type="RefSeq" id="WP_188869946.1">
    <property type="nucleotide sequence ID" value="NZ_BMOO01000002.1"/>
</dbReference>
<dbReference type="PANTHER" id="PTHR33221:SF15">
    <property type="entry name" value="HTH-TYPE TRANSCRIPTIONAL REGULATOR YWGB-RELATED"/>
    <property type="match status" value="1"/>
</dbReference>
<proteinExistence type="predicted"/>